<dbReference type="Proteomes" id="UP001464555">
    <property type="component" value="Unassembled WGS sequence"/>
</dbReference>
<dbReference type="EMBL" id="JBBYHR010000006">
    <property type="protein sequence ID" value="MEL1245042.1"/>
    <property type="molecule type" value="Genomic_DNA"/>
</dbReference>
<gene>
    <name evidence="2" type="ORF">AAEO56_12260</name>
</gene>
<evidence type="ECO:0000256" key="1">
    <source>
        <dbReference type="SAM" id="Phobius"/>
    </source>
</evidence>
<keyword evidence="1" id="KW-1133">Transmembrane helix</keyword>
<evidence type="ECO:0000313" key="3">
    <source>
        <dbReference type="Proteomes" id="UP001464555"/>
    </source>
</evidence>
<protein>
    <submittedName>
        <fullName evidence="2">DNA helicase PriA</fullName>
    </submittedName>
</protein>
<keyword evidence="3" id="KW-1185">Reference proteome</keyword>
<keyword evidence="1" id="KW-0472">Membrane</keyword>
<keyword evidence="1" id="KW-0812">Transmembrane</keyword>
<keyword evidence="2" id="KW-0067">ATP-binding</keyword>
<sequence length="375" mass="42406">MESAEEKVLGTVRFPCNNCGAYLKYMPGTQHLNCEYCGTENEIPQVTGKITENDFFAALGQGKGLGVTVSQHFVKCGSCGASSSRDSSVASAACPYCLTPLIDAEQGYDENIILPGSLLPFRLDKASAKQHFEEWIKSLWFAPDDLKKTNINADRFNGIYIPYWTYDTATFSQYTGERGEYYYVSETYTTTENGKSVTKTRQVRKTRWYPASGSVGMFFDDLLVGATRSLPEKYVQKLEPWDMENLIPFGKSYLSGFITEKYQIDIKEGFEMAKVIADPRIRDAVRHDIGGDEQHINSLTTDYSNITYKHLLFPVYVNVYKYNSKVYQFVVNARTGEVQGERPYSWIKITLAVIASLMLIAAIVIAIQYYQNTQQ</sequence>
<keyword evidence="2" id="KW-0378">Hydrolase</keyword>
<organism evidence="2 3">
    <name type="scientific">Flavobacterium arundinis</name>
    <dbReference type="NCBI Taxonomy" id="3139143"/>
    <lineage>
        <taxon>Bacteria</taxon>
        <taxon>Pseudomonadati</taxon>
        <taxon>Bacteroidota</taxon>
        <taxon>Flavobacteriia</taxon>
        <taxon>Flavobacteriales</taxon>
        <taxon>Flavobacteriaceae</taxon>
        <taxon>Flavobacterium</taxon>
    </lineage>
</organism>
<name>A0ABU9HY03_9FLAO</name>
<proteinExistence type="predicted"/>
<dbReference type="PANTHER" id="PTHR37826:SF3">
    <property type="entry name" value="J DOMAIN-CONTAINING PROTEIN"/>
    <property type="match status" value="1"/>
</dbReference>
<dbReference type="GO" id="GO:0004386">
    <property type="term" value="F:helicase activity"/>
    <property type="evidence" value="ECO:0007669"/>
    <property type="project" value="UniProtKB-KW"/>
</dbReference>
<comment type="caution">
    <text evidence="2">The sequence shown here is derived from an EMBL/GenBank/DDBJ whole genome shotgun (WGS) entry which is preliminary data.</text>
</comment>
<feature type="transmembrane region" description="Helical" evidence="1">
    <location>
        <begin position="349"/>
        <end position="370"/>
    </location>
</feature>
<keyword evidence="2" id="KW-0347">Helicase</keyword>
<dbReference type="PANTHER" id="PTHR37826">
    <property type="entry name" value="FLOTILLIN BAND_7_5 DOMAIN PROTEIN"/>
    <property type="match status" value="1"/>
</dbReference>
<reference evidence="2 3" key="1">
    <citation type="submission" date="2024-04" db="EMBL/GenBank/DDBJ databases">
        <title>Flavobacterium sp. DGU11 16S ribosomal RNA gene Genome sequencing and assembly.</title>
        <authorList>
            <person name="Park S."/>
        </authorList>
    </citation>
    <scope>NUCLEOTIDE SEQUENCE [LARGE SCALE GENOMIC DNA]</scope>
    <source>
        <strain evidence="2 3">DGU11</strain>
    </source>
</reference>
<evidence type="ECO:0000313" key="2">
    <source>
        <dbReference type="EMBL" id="MEL1245042.1"/>
    </source>
</evidence>
<dbReference type="RefSeq" id="WP_341697355.1">
    <property type="nucleotide sequence ID" value="NZ_JBBYHR010000006.1"/>
</dbReference>
<accession>A0ABU9HY03</accession>
<keyword evidence="2" id="KW-0547">Nucleotide-binding</keyword>